<dbReference type="SUPFAM" id="SSF51735">
    <property type="entry name" value="NAD(P)-binding Rossmann-fold domains"/>
    <property type="match status" value="1"/>
</dbReference>
<dbReference type="InterPro" id="IPR001509">
    <property type="entry name" value="Epimerase_deHydtase"/>
</dbReference>
<comment type="caution">
    <text evidence="2">The sequence shown here is derived from an EMBL/GenBank/DDBJ whole genome shotgun (WGS) entry which is preliminary data.</text>
</comment>
<name>A0A1G2EEF4_9BACT</name>
<dbReference type="Proteomes" id="UP000178647">
    <property type="component" value="Unassembled WGS sequence"/>
</dbReference>
<gene>
    <name evidence="2" type="ORF">A2896_00420</name>
</gene>
<dbReference type="Pfam" id="PF01370">
    <property type="entry name" value="Epimerase"/>
    <property type="match status" value="1"/>
</dbReference>
<dbReference type="PANTHER" id="PTHR43245:SF13">
    <property type="entry name" value="UDP-D-APIOSE_UDP-D-XYLOSE SYNTHASE 2"/>
    <property type="match status" value="1"/>
</dbReference>
<proteinExistence type="predicted"/>
<dbReference type="PANTHER" id="PTHR43245">
    <property type="entry name" value="BIFUNCTIONAL POLYMYXIN RESISTANCE PROTEIN ARNA"/>
    <property type="match status" value="1"/>
</dbReference>
<dbReference type="EMBL" id="MHMH01000016">
    <property type="protein sequence ID" value="OGZ24195.1"/>
    <property type="molecule type" value="Genomic_DNA"/>
</dbReference>
<dbReference type="InterPro" id="IPR050177">
    <property type="entry name" value="Lipid_A_modif_metabolic_enz"/>
</dbReference>
<accession>A0A1G2EEF4</accession>
<dbReference type="InterPro" id="IPR036291">
    <property type="entry name" value="NAD(P)-bd_dom_sf"/>
</dbReference>
<dbReference type="AlphaFoldDB" id="A0A1G2EEF4"/>
<reference evidence="2 3" key="1">
    <citation type="journal article" date="2016" name="Nat. Commun.">
        <title>Thousands of microbial genomes shed light on interconnected biogeochemical processes in an aquifer system.</title>
        <authorList>
            <person name="Anantharaman K."/>
            <person name="Brown C.T."/>
            <person name="Hug L.A."/>
            <person name="Sharon I."/>
            <person name="Castelle C.J."/>
            <person name="Probst A.J."/>
            <person name="Thomas B.C."/>
            <person name="Singh A."/>
            <person name="Wilkins M.J."/>
            <person name="Karaoz U."/>
            <person name="Brodie E.L."/>
            <person name="Williams K.H."/>
            <person name="Hubbard S.S."/>
            <person name="Banfield J.F."/>
        </authorList>
    </citation>
    <scope>NUCLEOTIDE SEQUENCE [LARGE SCALE GENOMIC DNA]</scope>
</reference>
<evidence type="ECO:0000259" key="1">
    <source>
        <dbReference type="Pfam" id="PF01370"/>
    </source>
</evidence>
<feature type="domain" description="NAD-dependent epimerase/dehydratase" evidence="1">
    <location>
        <begin position="4"/>
        <end position="237"/>
    </location>
</feature>
<dbReference type="STRING" id="1801672.A2896_00420"/>
<protein>
    <recommendedName>
        <fullName evidence="1">NAD-dependent epimerase/dehydratase domain-containing protein</fullName>
    </recommendedName>
</protein>
<evidence type="ECO:0000313" key="2">
    <source>
        <dbReference type="EMBL" id="OGZ24195.1"/>
    </source>
</evidence>
<sequence length="300" mass="32557">MARILVTGGAGFIGSNLVDALIAEGEQVIIIDNLSGGAKENLNPKAEFHQLDLRDLTAIKPLFEGVDFVFHLAAKPRIPLSVKDPIAAHENNLNATLNVLVASRDAKVKKVIYSSSSSIYGNQAELPVKETMPAQPLNPYGLQKYVGELYCKIFYDLYGLATVSLRYFNVFGPRAPREGAYATVIGIFLHQKANGQPLTIIDDGEQTRDFTYVKDVVRANILAAQSQVGKGEAFNIGAGCSYSVNQLAELIGGKTVRIPARSGEIKHSLADASLAKKFLGWQPEYNLESGLKELLKISHA</sequence>
<evidence type="ECO:0000313" key="3">
    <source>
        <dbReference type="Proteomes" id="UP000178647"/>
    </source>
</evidence>
<organism evidence="2 3">
    <name type="scientific">Candidatus Nealsonbacteria bacterium RIFCSPLOWO2_01_FULL_43_32</name>
    <dbReference type="NCBI Taxonomy" id="1801672"/>
    <lineage>
        <taxon>Bacteria</taxon>
        <taxon>Candidatus Nealsoniibacteriota</taxon>
    </lineage>
</organism>
<dbReference type="Gene3D" id="3.90.25.10">
    <property type="entry name" value="UDP-galactose 4-epimerase, domain 1"/>
    <property type="match status" value="1"/>
</dbReference>
<dbReference type="Gene3D" id="3.40.50.720">
    <property type="entry name" value="NAD(P)-binding Rossmann-like Domain"/>
    <property type="match status" value="1"/>
</dbReference>